<accession>A0A2R4D185</accession>
<feature type="transmembrane region" description="Helical" evidence="1">
    <location>
        <begin position="121"/>
        <end position="139"/>
    </location>
</feature>
<sequence length="198" mass="24364">MKKKIFNYSILFVIFLSLSQITLVFVFNHYLTIDYSLYELPPQNLQMLNLADQKLYHLRENLRFLNSILTFLLLILFCFIHLFYFFIFRKEKLIFPLAFCFIYIMFVCCIDMYFHLENANLWQFFIYLAFILSFIYIFLLDKFFQSHLFKIYFIFIIVGAIFLRLDLGILNLYFEIIKSFLFPIHLFILFILMRKKEF</sequence>
<comment type="caution">
    <text evidence="2">The sequence shown here is derived from an EMBL/GenBank/DDBJ whole genome shotgun (WGS) entry which is preliminary data.</text>
</comment>
<evidence type="ECO:0000256" key="1">
    <source>
        <dbReference type="SAM" id="Phobius"/>
    </source>
</evidence>
<evidence type="ECO:0000313" key="3">
    <source>
        <dbReference type="EMBL" id="MCH3852060.1"/>
    </source>
</evidence>
<keyword evidence="1" id="KW-1133">Transmembrane helix</keyword>
<dbReference type="EMBL" id="JAJUOL010000009">
    <property type="protein sequence ID" value="MCH3852060.1"/>
    <property type="molecule type" value="Genomic_DNA"/>
</dbReference>
<reference evidence="3" key="2">
    <citation type="submission" date="2021-12" db="EMBL/GenBank/DDBJ databases">
        <title>Prevalence of phenicol resistance gene fexA in Campylobacter isolated from poultry supply chain.</title>
        <authorList>
            <person name="Tang B."/>
            <person name="Zheng X."/>
            <person name="Lin J."/>
            <person name="Lin R."/>
            <person name="Yang H."/>
            <person name="Shen Z."/>
            <person name="Xia F."/>
        </authorList>
    </citation>
    <scope>NUCLEOTIDE SEQUENCE</scope>
    <source>
        <strain evidence="3">CJHN2011004</strain>
    </source>
</reference>
<dbReference type="AlphaFoldDB" id="A0A2R4D185"/>
<organism evidence="2 4">
    <name type="scientific">Campylobacter jejuni</name>
    <dbReference type="NCBI Taxonomy" id="197"/>
    <lineage>
        <taxon>Bacteria</taxon>
        <taxon>Pseudomonadati</taxon>
        <taxon>Campylobacterota</taxon>
        <taxon>Epsilonproteobacteria</taxon>
        <taxon>Campylobacterales</taxon>
        <taxon>Campylobacteraceae</taxon>
        <taxon>Campylobacter</taxon>
    </lineage>
</organism>
<feature type="transmembrane region" description="Helical" evidence="1">
    <location>
        <begin position="93"/>
        <end position="115"/>
    </location>
</feature>
<gene>
    <name evidence="2" type="ORF">BFD99_08645</name>
    <name evidence="3" type="ORF">LZC39_08130</name>
</gene>
<name>A0A2R4D185_CAMJU</name>
<feature type="transmembrane region" description="Helical" evidence="1">
    <location>
        <begin position="151"/>
        <end position="170"/>
    </location>
</feature>
<reference evidence="2 4" key="1">
    <citation type="submission" date="2018-05" db="EMBL/GenBank/DDBJ databases">
        <authorList>
            <consortium name="NARMS: The National Antimicrobial Resistance Monitoring System"/>
        </authorList>
    </citation>
    <scope>NUCLEOTIDE SEQUENCE [LARGE SCALE GENOMIC DNA]</scope>
    <source>
        <strain evidence="2 4">FSIS1607212</strain>
    </source>
</reference>
<dbReference type="RefSeq" id="WP_002860300.1">
    <property type="nucleotide sequence ID" value="NZ_AP028359.1"/>
</dbReference>
<feature type="transmembrane region" description="Helical" evidence="1">
    <location>
        <begin position="64"/>
        <end position="86"/>
    </location>
</feature>
<dbReference type="Proteomes" id="UP000335162">
    <property type="component" value="Unassembled WGS sequence"/>
</dbReference>
<evidence type="ECO:0000313" key="4">
    <source>
        <dbReference type="Proteomes" id="UP000335162"/>
    </source>
</evidence>
<keyword evidence="1" id="KW-0812">Transmembrane</keyword>
<dbReference type="EMBL" id="AACNRY010000024">
    <property type="protein sequence ID" value="EAL3736032.1"/>
    <property type="molecule type" value="Genomic_DNA"/>
</dbReference>
<keyword evidence="1" id="KW-0472">Membrane</keyword>
<dbReference type="Proteomes" id="UP001199644">
    <property type="component" value="Unassembled WGS sequence"/>
</dbReference>
<proteinExistence type="predicted"/>
<feature type="transmembrane region" description="Helical" evidence="1">
    <location>
        <begin position="176"/>
        <end position="193"/>
    </location>
</feature>
<protein>
    <submittedName>
        <fullName evidence="2">Uncharacterized protein</fullName>
    </submittedName>
</protein>
<evidence type="ECO:0000313" key="2">
    <source>
        <dbReference type="EMBL" id="EAL3736032.1"/>
    </source>
</evidence>
<feature type="transmembrane region" description="Helical" evidence="1">
    <location>
        <begin position="7"/>
        <end position="31"/>
    </location>
</feature>